<evidence type="ECO:0000256" key="2">
    <source>
        <dbReference type="ARBA" id="ARBA00022803"/>
    </source>
</evidence>
<evidence type="ECO:0000313" key="4">
    <source>
        <dbReference type="Proteomes" id="UP000614469"/>
    </source>
</evidence>
<dbReference type="PANTHER" id="PTHR44943">
    <property type="entry name" value="CELLULOSE SYNTHASE OPERON PROTEIN C"/>
    <property type="match status" value="1"/>
</dbReference>
<dbReference type="PANTHER" id="PTHR44943:SF8">
    <property type="entry name" value="TPR REPEAT-CONTAINING PROTEIN MJ0263"/>
    <property type="match status" value="1"/>
</dbReference>
<evidence type="ECO:0000313" key="3">
    <source>
        <dbReference type="EMBL" id="MBC8335817.1"/>
    </source>
</evidence>
<proteinExistence type="predicted"/>
<dbReference type="Gene3D" id="1.25.40.10">
    <property type="entry name" value="Tetratricopeptide repeat domain"/>
    <property type="match status" value="2"/>
</dbReference>
<evidence type="ECO:0000256" key="1">
    <source>
        <dbReference type="ARBA" id="ARBA00022737"/>
    </source>
</evidence>
<feature type="non-terminal residue" evidence="3">
    <location>
        <position position="1"/>
    </location>
</feature>
<dbReference type="AlphaFoldDB" id="A0A8J6TJR0"/>
<organism evidence="3 4">
    <name type="scientific">Candidatus Desulfolinea nitratireducens</name>
    <dbReference type="NCBI Taxonomy" id="2841698"/>
    <lineage>
        <taxon>Bacteria</taxon>
        <taxon>Bacillati</taxon>
        <taxon>Chloroflexota</taxon>
        <taxon>Anaerolineae</taxon>
        <taxon>Anaerolineales</taxon>
        <taxon>Anaerolineales incertae sedis</taxon>
        <taxon>Candidatus Desulfolinea</taxon>
    </lineage>
</organism>
<dbReference type="InterPro" id="IPR019734">
    <property type="entry name" value="TPR_rpt"/>
</dbReference>
<keyword evidence="1" id="KW-0677">Repeat</keyword>
<keyword evidence="2" id="KW-0802">TPR repeat</keyword>
<dbReference type="Proteomes" id="UP000614469">
    <property type="component" value="Unassembled WGS sequence"/>
</dbReference>
<gene>
    <name evidence="3" type="ORF">H8E29_11150</name>
</gene>
<dbReference type="SUPFAM" id="SSF48452">
    <property type="entry name" value="TPR-like"/>
    <property type="match status" value="2"/>
</dbReference>
<dbReference type="InterPro" id="IPR011990">
    <property type="entry name" value="TPR-like_helical_dom_sf"/>
</dbReference>
<dbReference type="EMBL" id="JACNJN010000124">
    <property type="protein sequence ID" value="MBC8335817.1"/>
    <property type="molecule type" value="Genomic_DNA"/>
</dbReference>
<accession>A0A8J6TJR0</accession>
<sequence length="513" mass="58857">ELLQVFMGLGEYQQCKKLAIRLIKERPNFTPTFNNLSQVSWLEGDLNEAIEYSLKTLEIEEDNVHALSNLTRFLFIRGEEEEALIYAERLVASKADASELWIKKIEALSFVRDDEGVLAILKEVEKAKEINLLDYAALHWIAVAFYDNGDIKSARDYWGKSLQIDPYFSLAKANFDALDLPETNRDCPQVFTMDMWLSRKTVKDLASAVGKAASKKEEDDETFRKVVVDFFDKRPEIIRFVSMALSWGDVKAKETALYFSDMSGHPELLDLLKAFALGESGTDSSRIEASQILTKHGVFTANENVELWLKGERKELMMMNYEIYYGSEENDIPFNSKVMRLIERSMDALHDKDGVEAERYLRQALTKHPDNPTLLNNLAGALYMQNREEEAEVLISRIANDFPDYFFGQLTAARKAINAGELEKAIGFIKKMASKKKLHVTEFSALCAVQISFFIEDDKPEGALTWYEMWEKGYPEDPKLDDYAEQIDMIRVMGKIKNLVGDNKKRKKKKNKR</sequence>
<dbReference type="SMART" id="SM00028">
    <property type="entry name" value="TPR"/>
    <property type="match status" value="4"/>
</dbReference>
<dbReference type="Pfam" id="PF14559">
    <property type="entry name" value="TPR_19"/>
    <property type="match status" value="1"/>
</dbReference>
<dbReference type="InterPro" id="IPR051685">
    <property type="entry name" value="Ycf3/AcsC/BcsC/TPR_MFPF"/>
</dbReference>
<name>A0A8J6TJR0_9CHLR</name>
<protein>
    <submittedName>
        <fullName evidence="3">Tetratricopeptide repeat protein</fullName>
    </submittedName>
</protein>
<reference evidence="3 4" key="1">
    <citation type="submission" date="2020-08" db="EMBL/GenBank/DDBJ databases">
        <title>Bridging the membrane lipid divide: bacteria of the FCB group superphylum have the potential to synthesize archaeal ether lipids.</title>
        <authorList>
            <person name="Villanueva L."/>
            <person name="Von Meijenfeldt F.A.B."/>
            <person name="Westbye A.B."/>
            <person name="Yadav S."/>
            <person name="Hopmans E.C."/>
            <person name="Dutilh B.E."/>
            <person name="Sinninghe Damste J.S."/>
        </authorList>
    </citation>
    <scope>NUCLEOTIDE SEQUENCE [LARGE SCALE GENOMIC DNA]</scope>
    <source>
        <strain evidence="3">NIOZ-UU36</strain>
    </source>
</reference>
<comment type="caution">
    <text evidence="3">The sequence shown here is derived from an EMBL/GenBank/DDBJ whole genome shotgun (WGS) entry which is preliminary data.</text>
</comment>